<organism evidence="1 2">
    <name type="scientific">Carnobacterium divergens DSM 20623</name>
    <dbReference type="NCBI Taxonomy" id="1449336"/>
    <lineage>
        <taxon>Bacteria</taxon>
        <taxon>Bacillati</taxon>
        <taxon>Bacillota</taxon>
        <taxon>Bacilli</taxon>
        <taxon>Lactobacillales</taxon>
        <taxon>Carnobacteriaceae</taxon>
        <taxon>Carnobacterium</taxon>
    </lineage>
</organism>
<accession>A0A0R2HQC2</accession>
<evidence type="ECO:0008006" key="3">
    <source>
        <dbReference type="Google" id="ProtNLM"/>
    </source>
</evidence>
<keyword evidence="2" id="KW-1185">Reference proteome</keyword>
<dbReference type="Proteomes" id="UP000051658">
    <property type="component" value="Unassembled WGS sequence"/>
</dbReference>
<comment type="caution">
    <text evidence="1">The sequence shown here is derived from an EMBL/GenBank/DDBJ whole genome shotgun (WGS) entry which is preliminary data.</text>
</comment>
<name>A0A0R2HQC2_CARDV</name>
<protein>
    <recommendedName>
        <fullName evidence="3">DUF5067 domain-containing protein</fullName>
    </recommendedName>
</protein>
<dbReference type="PATRIC" id="fig|1449336.4.peg.2469"/>
<evidence type="ECO:0000313" key="1">
    <source>
        <dbReference type="EMBL" id="KRN54840.1"/>
    </source>
</evidence>
<dbReference type="AlphaFoldDB" id="A0A0R2HQC2"/>
<proteinExistence type="predicted"/>
<reference evidence="1 2" key="1">
    <citation type="journal article" date="2015" name="Genome Announc.">
        <title>Expanding the biotechnology potential of lactobacilli through comparative genomics of 213 strains and associated genera.</title>
        <authorList>
            <person name="Sun Z."/>
            <person name="Harris H.M."/>
            <person name="McCann A."/>
            <person name="Guo C."/>
            <person name="Argimon S."/>
            <person name="Zhang W."/>
            <person name="Yang X."/>
            <person name="Jeffery I.B."/>
            <person name="Cooney J.C."/>
            <person name="Kagawa T.F."/>
            <person name="Liu W."/>
            <person name="Song Y."/>
            <person name="Salvetti E."/>
            <person name="Wrobel A."/>
            <person name="Rasinkangas P."/>
            <person name="Parkhill J."/>
            <person name="Rea M.C."/>
            <person name="O'Sullivan O."/>
            <person name="Ritari J."/>
            <person name="Douillard F.P."/>
            <person name="Paul Ross R."/>
            <person name="Yang R."/>
            <person name="Briner A.E."/>
            <person name="Felis G.E."/>
            <person name="de Vos W.M."/>
            <person name="Barrangou R."/>
            <person name="Klaenhammer T.R."/>
            <person name="Caufield P.W."/>
            <person name="Cui Y."/>
            <person name="Zhang H."/>
            <person name="O'Toole P.W."/>
        </authorList>
    </citation>
    <scope>NUCLEOTIDE SEQUENCE [LARGE SCALE GENOMIC DNA]</scope>
    <source>
        <strain evidence="1 2">DSM 20623</strain>
    </source>
</reference>
<evidence type="ECO:0000313" key="2">
    <source>
        <dbReference type="Proteomes" id="UP000051658"/>
    </source>
</evidence>
<sequence>MTLLFLSGCYNSTNKVIESDNTSKSSENKIKKAVIIFDNTYRLVYNNNQEKNEVDKTNMVEMKPLLIRNFEKVENKINKSMEINVVPLTYTITSNQNGKFITFNIFVINTTDKEITNFESIMTFSFTDNSYSFSDSLNMKDIDMDKLSRNEGVIISYSQSIVDQSEEYFNNLKLEDISINLSEVKIDRN</sequence>
<dbReference type="EMBL" id="JQBS01000035">
    <property type="protein sequence ID" value="KRN54840.1"/>
    <property type="molecule type" value="Genomic_DNA"/>
</dbReference>
<gene>
    <name evidence="1" type="ORF">IV74_GL002431</name>
</gene>